<dbReference type="PANTHER" id="PTHR11098:SF1">
    <property type="entry name" value="NICOTINATE PHOSPHORIBOSYLTRANSFERASE"/>
    <property type="match status" value="1"/>
</dbReference>
<evidence type="ECO:0000313" key="10">
    <source>
        <dbReference type="EMBL" id="CAE6538279.1"/>
    </source>
</evidence>
<keyword evidence="6" id="KW-0662">Pyridine nucleotide biosynthesis</keyword>
<dbReference type="PANTHER" id="PTHR11098">
    <property type="entry name" value="NICOTINATE PHOSPHORIBOSYLTRANSFERASE"/>
    <property type="match status" value="1"/>
</dbReference>
<dbReference type="Proteomes" id="UP000663853">
    <property type="component" value="Unassembled WGS sequence"/>
</dbReference>
<evidence type="ECO:0000256" key="6">
    <source>
        <dbReference type="ARBA" id="ARBA00022642"/>
    </source>
</evidence>
<dbReference type="Pfam" id="PF17767">
    <property type="entry name" value="NAPRTase_N"/>
    <property type="match status" value="1"/>
</dbReference>
<organism evidence="10 11">
    <name type="scientific">Rhizoctonia solani</name>
    <dbReference type="NCBI Taxonomy" id="456999"/>
    <lineage>
        <taxon>Eukaryota</taxon>
        <taxon>Fungi</taxon>
        <taxon>Dikarya</taxon>
        <taxon>Basidiomycota</taxon>
        <taxon>Agaricomycotina</taxon>
        <taxon>Agaricomycetes</taxon>
        <taxon>Cantharellales</taxon>
        <taxon>Ceratobasidiaceae</taxon>
        <taxon>Rhizoctonia</taxon>
    </lineage>
</organism>
<comment type="pathway">
    <text evidence="1">Cofactor biosynthesis; NAD(+) biosynthesis; nicotinate D-ribonucleotide from nicotinate: step 1/1.</text>
</comment>
<dbReference type="InterPro" id="IPR036068">
    <property type="entry name" value="Nicotinate_pribotase-like_C"/>
</dbReference>
<dbReference type="InterPro" id="IPR007229">
    <property type="entry name" value="Nic_PRibTrfase-Fam"/>
</dbReference>
<evidence type="ECO:0000256" key="1">
    <source>
        <dbReference type="ARBA" id="ARBA00004952"/>
    </source>
</evidence>
<dbReference type="InterPro" id="IPR040727">
    <property type="entry name" value="NAPRTase_N"/>
</dbReference>
<dbReference type="Gene3D" id="3.20.140.10">
    <property type="entry name" value="nicotinate phosphoribosyltransferase"/>
    <property type="match status" value="2"/>
</dbReference>
<keyword evidence="5" id="KW-0436">Ligase</keyword>
<dbReference type="EC" id="6.3.4.21" evidence="3"/>
<evidence type="ECO:0000259" key="8">
    <source>
        <dbReference type="Pfam" id="PF04095"/>
    </source>
</evidence>
<dbReference type="GO" id="GO:0005829">
    <property type="term" value="C:cytosol"/>
    <property type="evidence" value="ECO:0007669"/>
    <property type="project" value="TreeGrafter"/>
</dbReference>
<evidence type="ECO:0000256" key="3">
    <source>
        <dbReference type="ARBA" id="ARBA00013236"/>
    </source>
</evidence>
<sequence>MLYYVIQFKGLSELQLTTKEAEWLRTNCPYFTEEYLRYLRSYRFRPDEQVKMQLHITSEPGVDIEEGCITMEISGLWVETILYEVPILAILNEIYFLTVDKSWTYGGQQVNVVQGDEGLIMAKTLYSKVSFGGTKNLPHFAMKYGLSALGILSHEWIMGIATIHGYENANGLAMDLWEITYPTTKSNDLHIAPTDTFSTDAFTLNFEADAVCAARWKGLRQDSGDPFEFIPKVQAAYERMGIDYRKKVLAFSDGLDLELAVKLQKTVDKAGFIGSYMIGTFFTNYYERVENGQRSQPFNMVVKLASVEGNPCVKIGDDNTKNTGDSEIVVQIKQKLGIAIQTKATGP</sequence>
<evidence type="ECO:0000259" key="9">
    <source>
        <dbReference type="Pfam" id="PF17767"/>
    </source>
</evidence>
<feature type="domain" description="Nicotinate/nicotinamide phosphoribosyltransferase" evidence="8">
    <location>
        <begin position="126"/>
        <end position="337"/>
    </location>
</feature>
<dbReference type="Pfam" id="PF04095">
    <property type="entry name" value="NAPRTase"/>
    <property type="match status" value="1"/>
</dbReference>
<dbReference type="UniPathway" id="UPA00253">
    <property type="reaction ID" value="UER00457"/>
</dbReference>
<comment type="catalytic activity">
    <reaction evidence="7">
        <text>5-phospho-alpha-D-ribose 1-diphosphate + nicotinate + ATP + H2O = nicotinate beta-D-ribonucleotide + ADP + phosphate + diphosphate</text>
        <dbReference type="Rhea" id="RHEA:36163"/>
        <dbReference type="ChEBI" id="CHEBI:15377"/>
        <dbReference type="ChEBI" id="CHEBI:30616"/>
        <dbReference type="ChEBI" id="CHEBI:32544"/>
        <dbReference type="ChEBI" id="CHEBI:33019"/>
        <dbReference type="ChEBI" id="CHEBI:43474"/>
        <dbReference type="ChEBI" id="CHEBI:57502"/>
        <dbReference type="ChEBI" id="CHEBI:58017"/>
        <dbReference type="ChEBI" id="CHEBI:456216"/>
        <dbReference type="EC" id="6.3.4.21"/>
    </reaction>
</comment>
<dbReference type="InterPro" id="IPR041525">
    <property type="entry name" value="N/Namide_PRibTrfase"/>
</dbReference>
<evidence type="ECO:0000256" key="2">
    <source>
        <dbReference type="ARBA" id="ARBA00010897"/>
    </source>
</evidence>
<dbReference type="SUPFAM" id="SSF54675">
    <property type="entry name" value="Nicotinate/Quinolinate PRTase N-terminal domain-like"/>
    <property type="match status" value="1"/>
</dbReference>
<feature type="domain" description="Nicotinate phosphoribosyltransferase N-terminal" evidence="9">
    <location>
        <begin position="8"/>
        <end position="92"/>
    </location>
</feature>
<gene>
    <name evidence="10" type="ORF">RDB_LOCUS186228</name>
</gene>
<reference evidence="10" key="1">
    <citation type="submission" date="2021-01" db="EMBL/GenBank/DDBJ databases">
        <authorList>
            <person name="Kaushik A."/>
        </authorList>
    </citation>
    <scope>NUCLEOTIDE SEQUENCE</scope>
    <source>
        <strain evidence="10">AG6-10EEA</strain>
    </source>
</reference>
<comment type="similarity">
    <text evidence="2">Belongs to the NAPRTase family.</text>
</comment>
<dbReference type="AlphaFoldDB" id="A0A8H3DRS2"/>
<evidence type="ECO:0000256" key="4">
    <source>
        <dbReference type="ARBA" id="ARBA00022553"/>
    </source>
</evidence>
<evidence type="ECO:0000256" key="7">
    <source>
        <dbReference type="ARBA" id="ARBA00048668"/>
    </source>
</evidence>
<name>A0A8H3DRS2_9AGAM</name>
<dbReference type="EMBL" id="CAJMXA010004254">
    <property type="protein sequence ID" value="CAE6538279.1"/>
    <property type="molecule type" value="Genomic_DNA"/>
</dbReference>
<comment type="caution">
    <text evidence="10">The sequence shown here is derived from an EMBL/GenBank/DDBJ whole genome shotgun (WGS) entry which is preliminary data.</text>
</comment>
<keyword evidence="4" id="KW-0597">Phosphoprotein</keyword>
<evidence type="ECO:0000313" key="11">
    <source>
        <dbReference type="Proteomes" id="UP000663853"/>
    </source>
</evidence>
<dbReference type="GO" id="GO:0034355">
    <property type="term" value="P:NAD+ biosynthetic process via the salvage pathway"/>
    <property type="evidence" value="ECO:0007669"/>
    <property type="project" value="TreeGrafter"/>
</dbReference>
<dbReference type="SUPFAM" id="SSF51690">
    <property type="entry name" value="Nicotinate/Quinolinate PRTase C-terminal domain-like"/>
    <property type="match status" value="1"/>
</dbReference>
<dbReference type="GO" id="GO:0004516">
    <property type="term" value="F:nicotinate phosphoribosyltransferase activity"/>
    <property type="evidence" value="ECO:0007669"/>
    <property type="project" value="UniProtKB-EC"/>
</dbReference>
<accession>A0A8H3DRS2</accession>
<evidence type="ECO:0000256" key="5">
    <source>
        <dbReference type="ARBA" id="ARBA00022598"/>
    </source>
</evidence>
<proteinExistence type="inferred from homology"/>
<protein>
    <recommendedName>
        <fullName evidence="3">nicotinate phosphoribosyltransferase</fullName>
        <ecNumber evidence="3">6.3.4.21</ecNumber>
    </recommendedName>
</protein>